<dbReference type="PATRIC" id="fig|1121318.3.peg.2917"/>
<evidence type="ECO:0000256" key="1">
    <source>
        <dbReference type="ARBA" id="ARBA00009175"/>
    </source>
</evidence>
<dbReference type="PROSITE" id="PS51257">
    <property type="entry name" value="PROKAR_LIPOPROTEIN"/>
    <property type="match status" value="1"/>
</dbReference>
<dbReference type="InterPro" id="IPR050682">
    <property type="entry name" value="ModA/WtpA"/>
</dbReference>
<dbReference type="GO" id="GO:1901359">
    <property type="term" value="F:tungstate binding"/>
    <property type="evidence" value="ECO:0007669"/>
    <property type="project" value="UniProtKB-ARBA"/>
</dbReference>
<evidence type="ECO:0000256" key="2">
    <source>
        <dbReference type="ARBA" id="ARBA00022505"/>
    </source>
</evidence>
<dbReference type="NCBIfam" id="TIGR01256">
    <property type="entry name" value="modA"/>
    <property type="match status" value="1"/>
</dbReference>
<evidence type="ECO:0000256" key="5">
    <source>
        <dbReference type="PIRSR" id="PIRSR004846-1"/>
    </source>
</evidence>
<protein>
    <submittedName>
        <fullName evidence="7">Molybdate-binding periplasmic protein</fullName>
    </submittedName>
</protein>
<dbReference type="GO" id="GO:0015689">
    <property type="term" value="P:molybdate ion transport"/>
    <property type="evidence" value="ECO:0007669"/>
    <property type="project" value="InterPro"/>
</dbReference>
<dbReference type="FunFam" id="3.40.190.10:FF:000035">
    <property type="entry name" value="Molybdate ABC transporter substrate-binding protein"/>
    <property type="match status" value="1"/>
</dbReference>
<accession>A0A0L6Z717</accession>
<feature type="binding site" evidence="5">
    <location>
        <position position="84"/>
    </location>
    <ligand>
        <name>molybdate</name>
        <dbReference type="ChEBI" id="CHEBI:36264"/>
    </ligand>
</feature>
<feature type="binding site" evidence="5">
    <location>
        <position position="210"/>
    </location>
    <ligand>
        <name>molybdate</name>
        <dbReference type="ChEBI" id="CHEBI:36264"/>
    </ligand>
</feature>
<dbReference type="Gene3D" id="3.40.190.10">
    <property type="entry name" value="Periplasmic binding protein-like II"/>
    <property type="match status" value="2"/>
</dbReference>
<gene>
    <name evidence="7" type="primary">modA</name>
    <name evidence="7" type="ORF">CLHOM_29070</name>
</gene>
<dbReference type="SUPFAM" id="SSF53850">
    <property type="entry name" value="Periplasmic binding protein-like II"/>
    <property type="match status" value="1"/>
</dbReference>
<dbReference type="InterPro" id="IPR041879">
    <property type="entry name" value="YvgL-like_PBP2"/>
</dbReference>
<comment type="caution">
    <text evidence="7">The sequence shown here is derived from an EMBL/GenBank/DDBJ whole genome shotgun (WGS) entry which is preliminary data.</text>
</comment>
<comment type="similarity">
    <text evidence="1">Belongs to the bacterial solute-binding protein ModA family.</text>
</comment>
<keyword evidence="4 6" id="KW-0732">Signal</keyword>
<evidence type="ECO:0000313" key="7">
    <source>
        <dbReference type="EMBL" id="KOA18623.1"/>
    </source>
</evidence>
<dbReference type="GO" id="GO:0030973">
    <property type="term" value="F:molybdate ion binding"/>
    <property type="evidence" value="ECO:0007669"/>
    <property type="project" value="TreeGrafter"/>
</dbReference>
<organism evidence="7 8">
    <name type="scientific">Clostridium homopropionicum DSM 5847</name>
    <dbReference type="NCBI Taxonomy" id="1121318"/>
    <lineage>
        <taxon>Bacteria</taxon>
        <taxon>Bacillati</taxon>
        <taxon>Bacillota</taxon>
        <taxon>Clostridia</taxon>
        <taxon>Eubacteriales</taxon>
        <taxon>Clostridiaceae</taxon>
        <taxon>Clostridium</taxon>
    </lineage>
</organism>
<evidence type="ECO:0000256" key="6">
    <source>
        <dbReference type="SAM" id="SignalP"/>
    </source>
</evidence>
<evidence type="ECO:0000256" key="3">
    <source>
        <dbReference type="ARBA" id="ARBA00022723"/>
    </source>
</evidence>
<dbReference type="CDD" id="cd13537">
    <property type="entry name" value="PBP2_YvgL_like"/>
    <property type="match status" value="1"/>
</dbReference>
<dbReference type="PIRSF" id="PIRSF004846">
    <property type="entry name" value="ModA"/>
    <property type="match status" value="1"/>
</dbReference>
<feature type="signal peptide" evidence="6">
    <location>
        <begin position="1"/>
        <end position="24"/>
    </location>
</feature>
<keyword evidence="8" id="KW-1185">Reference proteome</keyword>
<feature type="binding site" evidence="5">
    <location>
        <position position="56"/>
    </location>
    <ligand>
        <name>molybdate</name>
        <dbReference type="ChEBI" id="CHEBI:36264"/>
    </ligand>
</feature>
<evidence type="ECO:0000313" key="8">
    <source>
        <dbReference type="Proteomes" id="UP000037043"/>
    </source>
</evidence>
<sequence>MKKLFKNCAILLSLFLVVVFTACGKTEAVKPSTSEKSASDTKSEAAVNLTISAAASLKDALTEIQELYKKEKSNVTINYNFGSSGALQTQIEQGAPSDVFLSAGKKQVDALKTKGLIIEDTYKNLLENEVVLVVSKDSKDNINFENLAEAKVKKIGLGEPESVPAGQYGKEVLAFLKIFDKISSKSVYAKDVREVLAWVETGNVDAGIVYKTDAKVSDKVKVAAEAPKGSHKDIVYPGAVIKASKNIEASKEFLKFLSGEEATKIFEKYGFDIAK</sequence>
<dbReference type="PANTHER" id="PTHR30632">
    <property type="entry name" value="MOLYBDATE-BINDING PERIPLASMIC PROTEIN"/>
    <property type="match status" value="1"/>
</dbReference>
<name>A0A0L6Z717_9CLOT</name>
<dbReference type="AlphaFoldDB" id="A0A0L6Z717"/>
<feature type="binding site" evidence="5">
    <location>
        <position position="165"/>
    </location>
    <ligand>
        <name>molybdate</name>
        <dbReference type="ChEBI" id="CHEBI:36264"/>
    </ligand>
</feature>
<dbReference type="Pfam" id="PF13531">
    <property type="entry name" value="SBP_bac_11"/>
    <property type="match status" value="1"/>
</dbReference>
<proteinExistence type="inferred from homology"/>
<reference evidence="8" key="1">
    <citation type="submission" date="2015-08" db="EMBL/GenBank/DDBJ databases">
        <title>Genome sequence of the strict anaerobe Clostridium homopropionicum LuHBu1 (DSM 5847T).</title>
        <authorList>
            <person name="Poehlein A."/>
            <person name="Beck M."/>
            <person name="Schiel-Bengelsdorf B."/>
            <person name="Bengelsdorf F.R."/>
            <person name="Daniel R."/>
            <person name="Duerre P."/>
        </authorList>
    </citation>
    <scope>NUCLEOTIDE SEQUENCE [LARGE SCALE GENOMIC DNA]</scope>
    <source>
        <strain evidence="8">DSM 5847</strain>
    </source>
</reference>
<dbReference type="Proteomes" id="UP000037043">
    <property type="component" value="Unassembled WGS sequence"/>
</dbReference>
<evidence type="ECO:0000256" key="4">
    <source>
        <dbReference type="ARBA" id="ARBA00022729"/>
    </source>
</evidence>
<keyword evidence="3 5" id="KW-0479">Metal-binding</keyword>
<dbReference type="RefSeq" id="WP_052222375.1">
    <property type="nucleotide sequence ID" value="NZ_LHUR01000036.1"/>
</dbReference>
<dbReference type="GO" id="GO:0046872">
    <property type="term" value="F:metal ion binding"/>
    <property type="evidence" value="ECO:0007669"/>
    <property type="project" value="UniProtKB-KW"/>
</dbReference>
<dbReference type="PANTHER" id="PTHR30632:SF0">
    <property type="entry name" value="SULFATE-BINDING PROTEIN"/>
    <property type="match status" value="1"/>
</dbReference>
<keyword evidence="2 5" id="KW-0500">Molybdenum</keyword>
<dbReference type="EMBL" id="LHUR01000036">
    <property type="protein sequence ID" value="KOA18623.1"/>
    <property type="molecule type" value="Genomic_DNA"/>
</dbReference>
<dbReference type="STRING" id="36844.SAMN04488501_11044"/>
<dbReference type="InterPro" id="IPR005950">
    <property type="entry name" value="ModA"/>
</dbReference>
<feature type="chain" id="PRO_5005569949" evidence="6">
    <location>
        <begin position="25"/>
        <end position="275"/>
    </location>
</feature>
<feature type="binding site" evidence="5">
    <location>
        <position position="192"/>
    </location>
    <ligand>
        <name>molybdate</name>
        <dbReference type="ChEBI" id="CHEBI:36264"/>
    </ligand>
</feature>